<dbReference type="InterPro" id="IPR015655">
    <property type="entry name" value="PP2C"/>
</dbReference>
<evidence type="ECO:0000256" key="6">
    <source>
        <dbReference type="ARBA" id="ARBA00022801"/>
    </source>
</evidence>
<dbReference type="EMBL" id="CAJEWN010001171">
    <property type="protein sequence ID" value="CAD2195023.1"/>
    <property type="molecule type" value="Genomic_DNA"/>
</dbReference>
<gene>
    <name evidence="12" type="ORF">MENT_LOCUS48085</name>
</gene>
<evidence type="ECO:0000256" key="10">
    <source>
        <dbReference type="SAM" id="MobiDB-lite"/>
    </source>
</evidence>
<evidence type="ECO:0000256" key="3">
    <source>
        <dbReference type="ARBA" id="ARBA00006702"/>
    </source>
</evidence>
<dbReference type="InterPro" id="IPR001932">
    <property type="entry name" value="PPM-type_phosphatase-like_dom"/>
</dbReference>
<evidence type="ECO:0000313" key="12">
    <source>
        <dbReference type="EMBL" id="CAD2195023.1"/>
    </source>
</evidence>
<evidence type="ECO:0000259" key="11">
    <source>
        <dbReference type="PROSITE" id="PS51746"/>
    </source>
</evidence>
<dbReference type="PROSITE" id="PS51746">
    <property type="entry name" value="PPM_2"/>
    <property type="match status" value="1"/>
</dbReference>
<evidence type="ECO:0000256" key="7">
    <source>
        <dbReference type="ARBA" id="ARBA00022912"/>
    </source>
</evidence>
<protein>
    <recommendedName>
        <fullName evidence="4">protein-serine/threonine phosphatase</fullName>
        <ecNumber evidence="4">3.1.3.16</ecNumber>
    </recommendedName>
</protein>
<name>A0A6V7X705_MELEN</name>
<evidence type="ECO:0000256" key="5">
    <source>
        <dbReference type="ARBA" id="ARBA00022723"/>
    </source>
</evidence>
<proteinExistence type="inferred from homology"/>
<organism evidence="12 13">
    <name type="scientific">Meloidogyne enterolobii</name>
    <name type="common">Root-knot nematode worm</name>
    <name type="synonym">Meloidogyne mayaguensis</name>
    <dbReference type="NCBI Taxonomy" id="390850"/>
    <lineage>
        <taxon>Eukaryota</taxon>
        <taxon>Metazoa</taxon>
        <taxon>Ecdysozoa</taxon>
        <taxon>Nematoda</taxon>
        <taxon>Chromadorea</taxon>
        <taxon>Rhabditida</taxon>
        <taxon>Tylenchina</taxon>
        <taxon>Tylenchomorpha</taxon>
        <taxon>Tylenchoidea</taxon>
        <taxon>Meloidogynidae</taxon>
        <taxon>Meloidogyninae</taxon>
        <taxon>Meloidogyne</taxon>
    </lineage>
</organism>
<dbReference type="AlphaFoldDB" id="A0A6V7X705"/>
<keyword evidence="8" id="KW-0464">Manganese</keyword>
<keyword evidence="6 9" id="KW-0378">Hydrolase</keyword>
<comment type="caution">
    <text evidence="12">The sequence shown here is derived from an EMBL/GenBank/DDBJ whole genome shotgun (WGS) entry which is preliminary data.</text>
</comment>
<evidence type="ECO:0000256" key="1">
    <source>
        <dbReference type="ARBA" id="ARBA00001936"/>
    </source>
</evidence>
<evidence type="ECO:0000256" key="9">
    <source>
        <dbReference type="RuleBase" id="RU003465"/>
    </source>
</evidence>
<dbReference type="InterPro" id="IPR000222">
    <property type="entry name" value="PP2C_BS"/>
</dbReference>
<dbReference type="InterPro" id="IPR036457">
    <property type="entry name" value="PPM-type-like_dom_sf"/>
</dbReference>
<feature type="domain" description="PPM-type phosphatase" evidence="11">
    <location>
        <begin position="23"/>
        <end position="285"/>
    </location>
</feature>
<dbReference type="PROSITE" id="PS01032">
    <property type="entry name" value="PPM_1"/>
    <property type="match status" value="1"/>
</dbReference>
<dbReference type="Proteomes" id="UP000580250">
    <property type="component" value="Unassembled WGS sequence"/>
</dbReference>
<dbReference type="EC" id="3.1.3.16" evidence="4"/>
<dbReference type="SUPFAM" id="SSF81606">
    <property type="entry name" value="PP2C-like"/>
    <property type="match status" value="1"/>
</dbReference>
<dbReference type="PANTHER" id="PTHR13832:SF565">
    <property type="entry name" value="AT28366P-RELATED"/>
    <property type="match status" value="1"/>
</dbReference>
<evidence type="ECO:0000256" key="2">
    <source>
        <dbReference type="ARBA" id="ARBA00001946"/>
    </source>
</evidence>
<dbReference type="Gene3D" id="3.60.40.10">
    <property type="entry name" value="PPM-type phosphatase domain"/>
    <property type="match status" value="1"/>
</dbReference>
<evidence type="ECO:0000256" key="8">
    <source>
        <dbReference type="ARBA" id="ARBA00023211"/>
    </source>
</evidence>
<sequence>MGQTLSEPITVKDTASCSNALYNIGSSSMQGWRINMEDAHVHLLELENDPTSAYFSVFDGHGGSHVAKLASRYLHKQIAQSEAYLQGRISDALIEGFLDFDERMLEDDGLKDVSGSTAVVVLIKDNCIFCANAGDSRAVVSVSGLAVPLSIDHKPSNEEESKRIFAAGGWVEFNRVNGNLALSRALGDFAFKTNKNLSAREQIVTACPEVETCTITEEHEFIILACDGIWDVMTSQEVIDFCRTRLASGSSPDLICEQLIDNCLSQDCDLNGLGCDNMTVILVCLLQGRSQEDYLKQLQKNVTTRAGATHEEIFSTPSHSPPTAVVQEADIDSELIVPVEHCPTETETISMEQSVEEETNEIFEEDQLAENDGTDGTEGTD</sequence>
<dbReference type="GO" id="GO:0004722">
    <property type="term" value="F:protein serine/threonine phosphatase activity"/>
    <property type="evidence" value="ECO:0007669"/>
    <property type="project" value="UniProtKB-EC"/>
</dbReference>
<evidence type="ECO:0000313" key="13">
    <source>
        <dbReference type="Proteomes" id="UP000580250"/>
    </source>
</evidence>
<dbReference type="CDD" id="cd00143">
    <property type="entry name" value="PP2Cc"/>
    <property type="match status" value="1"/>
</dbReference>
<dbReference type="FunFam" id="3.60.40.10:FF:000016">
    <property type="entry name" value="Protein phosphatase 2C"/>
    <property type="match status" value="1"/>
</dbReference>
<keyword evidence="7 9" id="KW-0904">Protein phosphatase</keyword>
<comment type="cofactor">
    <cofactor evidence="1">
        <name>Mn(2+)</name>
        <dbReference type="ChEBI" id="CHEBI:29035"/>
    </cofactor>
</comment>
<keyword evidence="5" id="KW-0479">Metal-binding</keyword>
<dbReference type="SMART" id="SM00332">
    <property type="entry name" value="PP2Cc"/>
    <property type="match status" value="1"/>
</dbReference>
<accession>A0A6V7X705</accession>
<dbReference type="OrthoDB" id="10264738at2759"/>
<comment type="similarity">
    <text evidence="3 9">Belongs to the PP2C family.</text>
</comment>
<dbReference type="PANTHER" id="PTHR13832">
    <property type="entry name" value="PROTEIN PHOSPHATASE 2C"/>
    <property type="match status" value="1"/>
</dbReference>
<dbReference type="GO" id="GO:0046872">
    <property type="term" value="F:metal ion binding"/>
    <property type="evidence" value="ECO:0007669"/>
    <property type="project" value="UniProtKB-KW"/>
</dbReference>
<feature type="region of interest" description="Disordered" evidence="10">
    <location>
        <begin position="352"/>
        <end position="381"/>
    </location>
</feature>
<reference evidence="12 13" key="1">
    <citation type="submission" date="2020-08" db="EMBL/GenBank/DDBJ databases">
        <authorList>
            <person name="Koutsovoulos G."/>
            <person name="Danchin GJ E."/>
        </authorList>
    </citation>
    <scope>NUCLEOTIDE SEQUENCE [LARGE SCALE GENOMIC DNA]</scope>
</reference>
<evidence type="ECO:0000256" key="4">
    <source>
        <dbReference type="ARBA" id="ARBA00013081"/>
    </source>
</evidence>
<feature type="compositionally biased region" description="Acidic residues" evidence="10">
    <location>
        <begin position="354"/>
        <end position="381"/>
    </location>
</feature>
<dbReference type="Pfam" id="PF00481">
    <property type="entry name" value="PP2C"/>
    <property type="match status" value="1"/>
</dbReference>
<comment type="cofactor">
    <cofactor evidence="2">
        <name>Mg(2+)</name>
        <dbReference type="ChEBI" id="CHEBI:18420"/>
    </cofactor>
</comment>